<dbReference type="PANTHER" id="PTHR35530:SF1">
    <property type="entry name" value="2-HYDROXYMUCONATE TAUTOMERASE"/>
    <property type="match status" value="1"/>
</dbReference>
<proteinExistence type="inferred from homology"/>
<dbReference type="PANTHER" id="PTHR35530">
    <property type="entry name" value="TAUTOMERASE-RELATED"/>
    <property type="match status" value="1"/>
</dbReference>
<reference evidence="5" key="2">
    <citation type="submission" date="2020-09" db="EMBL/GenBank/DDBJ databases">
        <authorList>
            <person name="Sun Q."/>
            <person name="Zhou Y."/>
        </authorList>
    </citation>
    <scope>NUCLEOTIDE SEQUENCE</scope>
    <source>
        <strain evidence="5">CGMCC 4.7110</strain>
    </source>
</reference>
<organism evidence="5 6">
    <name type="scientific">Streptomyces fuscichromogenes</name>
    <dbReference type="NCBI Taxonomy" id="1324013"/>
    <lineage>
        <taxon>Bacteria</taxon>
        <taxon>Bacillati</taxon>
        <taxon>Actinomycetota</taxon>
        <taxon>Actinomycetes</taxon>
        <taxon>Kitasatosporales</taxon>
        <taxon>Streptomycetaceae</taxon>
        <taxon>Streptomyces</taxon>
    </lineage>
</organism>
<keyword evidence="6" id="KW-1185">Reference proteome</keyword>
<evidence type="ECO:0000256" key="1">
    <source>
        <dbReference type="ARBA" id="ARBA00006723"/>
    </source>
</evidence>
<name>A0A918CVZ6_9ACTN</name>
<dbReference type="GO" id="GO:0016853">
    <property type="term" value="F:isomerase activity"/>
    <property type="evidence" value="ECO:0007669"/>
    <property type="project" value="UniProtKB-KW"/>
</dbReference>
<gene>
    <name evidence="5" type="ORF">GCM10011578_080960</name>
</gene>
<dbReference type="Gene3D" id="3.30.429.10">
    <property type="entry name" value="Macrophage Migration Inhibitory Factor"/>
    <property type="match status" value="1"/>
</dbReference>
<dbReference type="Proteomes" id="UP000653411">
    <property type="component" value="Unassembled WGS sequence"/>
</dbReference>
<evidence type="ECO:0000259" key="4">
    <source>
        <dbReference type="Pfam" id="PF01361"/>
    </source>
</evidence>
<comment type="caution">
    <text evidence="5">The sequence shown here is derived from an EMBL/GenBank/DDBJ whole genome shotgun (WGS) entry which is preliminary data.</text>
</comment>
<reference evidence="5" key="1">
    <citation type="journal article" date="2014" name="Int. J. Syst. Evol. Microbiol.">
        <title>Complete genome sequence of Corynebacterium casei LMG S-19264T (=DSM 44701T), isolated from a smear-ripened cheese.</title>
        <authorList>
            <consortium name="US DOE Joint Genome Institute (JGI-PGF)"/>
            <person name="Walter F."/>
            <person name="Albersmeier A."/>
            <person name="Kalinowski J."/>
            <person name="Ruckert C."/>
        </authorList>
    </citation>
    <scope>NUCLEOTIDE SEQUENCE</scope>
    <source>
        <strain evidence="5">CGMCC 4.7110</strain>
    </source>
</reference>
<comment type="similarity">
    <text evidence="1">Belongs to the 4-oxalocrotonate tautomerase family.</text>
</comment>
<feature type="region of interest" description="Disordered" evidence="3">
    <location>
        <begin position="52"/>
        <end position="94"/>
    </location>
</feature>
<dbReference type="AlphaFoldDB" id="A0A918CVZ6"/>
<dbReference type="EMBL" id="BMML01000025">
    <property type="protein sequence ID" value="GGN37065.1"/>
    <property type="molecule type" value="Genomic_DNA"/>
</dbReference>
<accession>A0A918CVZ6</accession>
<dbReference type="Pfam" id="PF01361">
    <property type="entry name" value="Tautomerase"/>
    <property type="match status" value="1"/>
</dbReference>
<feature type="compositionally biased region" description="Basic and acidic residues" evidence="3">
    <location>
        <begin position="73"/>
        <end position="83"/>
    </location>
</feature>
<dbReference type="RefSeq" id="WP_189267916.1">
    <property type="nucleotide sequence ID" value="NZ_BMML01000025.1"/>
</dbReference>
<dbReference type="InterPro" id="IPR014347">
    <property type="entry name" value="Tautomerase/MIF_sf"/>
</dbReference>
<evidence type="ECO:0000313" key="5">
    <source>
        <dbReference type="EMBL" id="GGN37065.1"/>
    </source>
</evidence>
<evidence type="ECO:0000313" key="6">
    <source>
        <dbReference type="Proteomes" id="UP000653411"/>
    </source>
</evidence>
<protein>
    <recommendedName>
        <fullName evidence="4">4-oxalocrotonate tautomerase-like domain-containing protein</fullName>
    </recommendedName>
</protein>
<keyword evidence="2" id="KW-0413">Isomerase</keyword>
<dbReference type="SUPFAM" id="SSF55331">
    <property type="entry name" value="Tautomerase/MIF"/>
    <property type="match status" value="1"/>
</dbReference>
<dbReference type="InterPro" id="IPR004370">
    <property type="entry name" value="4-OT-like_dom"/>
</dbReference>
<evidence type="ECO:0000256" key="2">
    <source>
        <dbReference type="ARBA" id="ARBA00023235"/>
    </source>
</evidence>
<evidence type="ECO:0000256" key="3">
    <source>
        <dbReference type="SAM" id="MobiDB-lite"/>
    </source>
</evidence>
<feature type="domain" description="4-oxalocrotonate tautomerase-like" evidence="4">
    <location>
        <begin position="2"/>
        <end position="59"/>
    </location>
</feature>
<sequence>MPQVAITLAEGRTPEQIRALLHEVHAAVLRTTNTRPEHIRVVVHEVPRSHWATGDVTLTETDAAGNGPSDAPTDEHPGQDRSRRLAGPQDEEQS</sequence>